<dbReference type="OrthoDB" id="9801609at2"/>
<dbReference type="SUPFAM" id="SSF53756">
    <property type="entry name" value="UDP-Glycosyltransferase/glycogen phosphorylase"/>
    <property type="match status" value="1"/>
</dbReference>
<dbReference type="GO" id="GO:0009103">
    <property type="term" value="P:lipopolysaccharide biosynthetic process"/>
    <property type="evidence" value="ECO:0007669"/>
    <property type="project" value="TreeGrafter"/>
</dbReference>
<dbReference type="CAZy" id="GT4">
    <property type="family name" value="Glycosyltransferase Family 4"/>
</dbReference>
<dbReference type="PANTHER" id="PTHR46401:SF2">
    <property type="entry name" value="GLYCOSYLTRANSFERASE WBBK-RELATED"/>
    <property type="match status" value="1"/>
</dbReference>
<dbReference type="eggNOG" id="COG0438">
    <property type="taxonomic scope" value="Bacteria"/>
</dbReference>
<name>Q20YR3_RHOPB</name>
<dbReference type="KEGG" id="rpc:RPC_4199"/>
<keyword evidence="1 3" id="KW-0808">Transferase</keyword>
<dbReference type="HOGENOM" id="CLU_009583_27_5_5"/>
<dbReference type="RefSeq" id="WP_011474604.1">
    <property type="nucleotide sequence ID" value="NC_007925.1"/>
</dbReference>
<dbReference type="STRING" id="316056.RPC_4199"/>
<dbReference type="PANTHER" id="PTHR46401">
    <property type="entry name" value="GLYCOSYLTRANSFERASE WBBK-RELATED"/>
    <property type="match status" value="1"/>
</dbReference>
<evidence type="ECO:0000259" key="2">
    <source>
        <dbReference type="Pfam" id="PF00534"/>
    </source>
</evidence>
<dbReference type="GO" id="GO:0016757">
    <property type="term" value="F:glycosyltransferase activity"/>
    <property type="evidence" value="ECO:0007669"/>
    <property type="project" value="InterPro"/>
</dbReference>
<evidence type="ECO:0000256" key="1">
    <source>
        <dbReference type="ARBA" id="ARBA00022679"/>
    </source>
</evidence>
<feature type="domain" description="Glycosyl transferase family 1" evidence="2">
    <location>
        <begin position="172"/>
        <end position="337"/>
    </location>
</feature>
<sequence>MRIHIIARDIQRFDAVGNFCRQIHALLLAQGYDASLAAENCHPDDRALIAKMPETIGTIGADDLVILHFSTEDPAFPAIAALPCAKILYFHNITPERFFAGIDERTAGLVRQGLQQRPLAAGFDVLMANSRATAQVLHDGLPPQDQRRITEAAIVACPPLIGADRWDGIVDQPSNADADARTVLYVGRLVPHKGVTQLLDGFATLAAHDAGVRLVCVGGPPDQAYAAVLSARIAALPPSIAQRIEFLHGLSDGALKSLYRNAGVCASMSRHEGFGVPLLDALSFDKPLVINSEAGMIETAGDAALVVDASDAEAVANALAAALDDEATRAQLGAARRLRLPALRRQADGHLILNAVTQARTLHRARIV</sequence>
<proteinExistence type="predicted"/>
<dbReference type="AlphaFoldDB" id="Q20YR3"/>
<gene>
    <name evidence="3" type="ordered locus">RPC_4199</name>
</gene>
<accession>Q20YR3</accession>
<evidence type="ECO:0000313" key="3">
    <source>
        <dbReference type="EMBL" id="ABD89723.1"/>
    </source>
</evidence>
<dbReference type="EMBL" id="CP000301">
    <property type="protein sequence ID" value="ABD89723.1"/>
    <property type="molecule type" value="Genomic_DNA"/>
</dbReference>
<dbReference type="Pfam" id="PF00534">
    <property type="entry name" value="Glycos_transf_1"/>
    <property type="match status" value="1"/>
</dbReference>
<dbReference type="InterPro" id="IPR001296">
    <property type="entry name" value="Glyco_trans_1"/>
</dbReference>
<organism evidence="3">
    <name type="scientific">Rhodopseudomonas palustris (strain BisB18)</name>
    <dbReference type="NCBI Taxonomy" id="316056"/>
    <lineage>
        <taxon>Bacteria</taxon>
        <taxon>Pseudomonadati</taxon>
        <taxon>Pseudomonadota</taxon>
        <taxon>Alphaproteobacteria</taxon>
        <taxon>Hyphomicrobiales</taxon>
        <taxon>Nitrobacteraceae</taxon>
        <taxon>Rhodopseudomonas</taxon>
    </lineage>
</organism>
<reference evidence="3" key="1">
    <citation type="submission" date="2006-03" db="EMBL/GenBank/DDBJ databases">
        <title>Complete sequence of Rhodopseudomonas palustris BisB18.</title>
        <authorList>
            <consortium name="US DOE Joint Genome Institute"/>
            <person name="Copeland A."/>
            <person name="Lucas S."/>
            <person name="Lapidus A."/>
            <person name="Barry K."/>
            <person name="Detter J.C."/>
            <person name="Glavina del Rio T."/>
            <person name="Hammon N."/>
            <person name="Israni S."/>
            <person name="Dalin E."/>
            <person name="Tice H."/>
            <person name="Pitluck S."/>
            <person name="Chain P."/>
            <person name="Malfatti S."/>
            <person name="Shin M."/>
            <person name="Vergez L."/>
            <person name="Schmutz J."/>
            <person name="Larimer F."/>
            <person name="Land M."/>
            <person name="Hauser L."/>
            <person name="Pelletier D.A."/>
            <person name="Kyrpides N."/>
            <person name="Anderson I."/>
            <person name="Oda Y."/>
            <person name="Harwood C.S."/>
            <person name="Richardson P."/>
        </authorList>
    </citation>
    <scope>NUCLEOTIDE SEQUENCE [LARGE SCALE GENOMIC DNA]</scope>
    <source>
        <strain evidence="3">BisB18</strain>
    </source>
</reference>
<protein>
    <submittedName>
        <fullName evidence="3">Glycosyl transferase, group 1</fullName>
    </submittedName>
</protein>
<dbReference type="Gene3D" id="3.40.50.2000">
    <property type="entry name" value="Glycogen Phosphorylase B"/>
    <property type="match status" value="1"/>
</dbReference>